<dbReference type="EMBL" id="AP019860">
    <property type="protein sequence ID" value="BBM83910.1"/>
    <property type="molecule type" value="Genomic_DNA"/>
</dbReference>
<evidence type="ECO:0008006" key="3">
    <source>
        <dbReference type="Google" id="ProtNLM"/>
    </source>
</evidence>
<protein>
    <recommendedName>
        <fullName evidence="3">Lipoprotein</fullName>
    </recommendedName>
</protein>
<dbReference type="Proteomes" id="UP000326354">
    <property type="component" value="Chromosome"/>
</dbReference>
<evidence type="ECO:0000313" key="1">
    <source>
        <dbReference type="EMBL" id="BBM83910.1"/>
    </source>
</evidence>
<proteinExistence type="predicted"/>
<gene>
    <name evidence="1" type="ORF">UABAM_02265</name>
</gene>
<dbReference type="AlphaFoldDB" id="A0A5S9IMS4"/>
<accession>A0A5S9IMS4</accession>
<dbReference type="RefSeq" id="WP_151968091.1">
    <property type="nucleotide sequence ID" value="NZ_AP019860.1"/>
</dbReference>
<reference evidence="1 2" key="1">
    <citation type="submission" date="2019-08" db="EMBL/GenBank/DDBJ databases">
        <title>Complete genome sequence of Candidatus Uab amorphum.</title>
        <authorList>
            <person name="Shiratori T."/>
            <person name="Suzuki S."/>
            <person name="Kakizawa Y."/>
            <person name="Ishida K."/>
        </authorList>
    </citation>
    <scope>NUCLEOTIDE SEQUENCE [LARGE SCALE GENOMIC DNA]</scope>
    <source>
        <strain evidence="1 2">SRT547</strain>
    </source>
</reference>
<keyword evidence="2" id="KW-1185">Reference proteome</keyword>
<sequence>MLRLLCLVSLSCIFVGCASYRAYEKDISRPAHQHVKKKDLKGLVVAAEDYSSVEKSQKYFDRDLRDYGYLPIYLSFANDSDYEFTVRQDNITFFYEDGSQATLVGAKSVIEDTQNSYGRALLGIPLLIFPAFIIGSSVSSANYELEKDYNAKSLRDFNIVKGEKVFGFVFFKIPAGKEQASLSDAILKVNVVKKAKQGEMAETLEGILSLSTD</sequence>
<name>A0A5S9IMS4_UABAM</name>
<dbReference type="PROSITE" id="PS51257">
    <property type="entry name" value="PROKAR_LIPOPROTEIN"/>
    <property type="match status" value="1"/>
</dbReference>
<organism evidence="1 2">
    <name type="scientific">Uabimicrobium amorphum</name>
    <dbReference type="NCBI Taxonomy" id="2596890"/>
    <lineage>
        <taxon>Bacteria</taxon>
        <taxon>Pseudomonadati</taxon>
        <taxon>Planctomycetota</taxon>
        <taxon>Candidatus Uabimicrobiia</taxon>
        <taxon>Candidatus Uabimicrobiales</taxon>
        <taxon>Candidatus Uabimicrobiaceae</taxon>
        <taxon>Candidatus Uabimicrobium</taxon>
    </lineage>
</organism>
<evidence type="ECO:0000313" key="2">
    <source>
        <dbReference type="Proteomes" id="UP000326354"/>
    </source>
</evidence>
<dbReference type="KEGG" id="uam:UABAM_02265"/>